<name>A0AA38MM64_9CUCU</name>
<evidence type="ECO:0000313" key="2">
    <source>
        <dbReference type="Proteomes" id="UP001168821"/>
    </source>
</evidence>
<comment type="caution">
    <text evidence="1">The sequence shown here is derived from an EMBL/GenBank/DDBJ whole genome shotgun (WGS) entry which is preliminary data.</text>
</comment>
<organism evidence="1 2">
    <name type="scientific">Zophobas morio</name>
    <dbReference type="NCBI Taxonomy" id="2755281"/>
    <lineage>
        <taxon>Eukaryota</taxon>
        <taxon>Metazoa</taxon>
        <taxon>Ecdysozoa</taxon>
        <taxon>Arthropoda</taxon>
        <taxon>Hexapoda</taxon>
        <taxon>Insecta</taxon>
        <taxon>Pterygota</taxon>
        <taxon>Neoptera</taxon>
        <taxon>Endopterygota</taxon>
        <taxon>Coleoptera</taxon>
        <taxon>Polyphaga</taxon>
        <taxon>Cucujiformia</taxon>
        <taxon>Tenebrionidae</taxon>
        <taxon>Zophobas</taxon>
    </lineage>
</organism>
<sequence>MSGLFAFAFHSVHCSRMERPILFLFVHNEKNQTPISIHLGSPSGLMNLIRAGDRRKLQFAVAVFSFFRLCCQRCVQRGVVLLTDLAGEAGTDRGKALMILGGWKGFVRGEWAILSGSGLELGMTGADLNVWSIAKKYFSSLHLYFLLF</sequence>
<accession>A0AA38MM64</accession>
<gene>
    <name evidence="1" type="ORF">Zmor_005177</name>
</gene>
<dbReference type="AlphaFoldDB" id="A0AA38MM64"/>
<dbReference type="EMBL" id="JALNTZ010000002">
    <property type="protein sequence ID" value="KAJ3660742.1"/>
    <property type="molecule type" value="Genomic_DNA"/>
</dbReference>
<protein>
    <submittedName>
        <fullName evidence="1">Uncharacterized protein</fullName>
    </submittedName>
</protein>
<reference evidence="1" key="1">
    <citation type="journal article" date="2023" name="G3 (Bethesda)">
        <title>Whole genome assemblies of Zophobas morio and Tenebrio molitor.</title>
        <authorList>
            <person name="Kaur S."/>
            <person name="Stinson S.A."/>
            <person name="diCenzo G.C."/>
        </authorList>
    </citation>
    <scope>NUCLEOTIDE SEQUENCE</scope>
    <source>
        <strain evidence="1">QUZm001</strain>
    </source>
</reference>
<keyword evidence="2" id="KW-1185">Reference proteome</keyword>
<evidence type="ECO:0000313" key="1">
    <source>
        <dbReference type="EMBL" id="KAJ3660742.1"/>
    </source>
</evidence>
<proteinExistence type="predicted"/>
<dbReference type="Proteomes" id="UP001168821">
    <property type="component" value="Unassembled WGS sequence"/>
</dbReference>